<dbReference type="InParanoid" id="A0A7N2LGU7"/>
<dbReference type="Proteomes" id="UP000594261">
    <property type="component" value="Chromosome 4"/>
</dbReference>
<dbReference type="EnsemblPlants" id="QL04p063426:mrna">
    <property type="protein sequence ID" value="QL04p063426:mrna:CDS:2"/>
    <property type="gene ID" value="QL04p063426"/>
</dbReference>
<dbReference type="Gramene" id="QL04p063426:mrna">
    <property type="protein sequence ID" value="QL04p063426:mrna:CDS:2"/>
    <property type="gene ID" value="QL04p063426"/>
</dbReference>
<dbReference type="InterPro" id="IPR043502">
    <property type="entry name" value="DNA/RNA_pol_sf"/>
</dbReference>
<protein>
    <recommendedName>
        <fullName evidence="3">Retrovirus-related Pol polyprotein from transposon RE1</fullName>
    </recommendedName>
</protein>
<dbReference type="PANTHER" id="PTHR11439:SF498">
    <property type="entry name" value="DNAK FAMILY PROTEIN"/>
    <property type="match status" value="1"/>
</dbReference>
<sequence length="282" mass="32246">MEQNVKLSKYEGEELKDPGMYRRMIGRLLYLTITRPDITYAVHRLSQYMAKPRKPHLDAVYRVLQYLKNEPGKGLLFSSKSELHVKAFADSDWASCPDTRRSVNGFSVFIGDSLVSWKSKKQCTVSRSSAKAEYRAMVVATCEIVWILYFLRDIGIEHKREALLFCDSQAALHIGSNPVFHERTKHIEIDCHVVRDKMLEKVIKLIHVRTHCQLADLLTKALGFNQFSNLICKMGMVNIHSAVSLEGEYQNMEQKCEKQGLNHALTEARTSEAAELQNRVNG</sequence>
<evidence type="ECO:0000313" key="2">
    <source>
        <dbReference type="Proteomes" id="UP000594261"/>
    </source>
</evidence>
<proteinExistence type="predicted"/>
<dbReference type="OMA" id="SHTTIHI"/>
<keyword evidence="2" id="KW-1185">Reference proteome</keyword>
<accession>A0A7N2LGU7</accession>
<evidence type="ECO:0008006" key="3">
    <source>
        <dbReference type="Google" id="ProtNLM"/>
    </source>
</evidence>
<reference evidence="1 2" key="1">
    <citation type="journal article" date="2016" name="G3 (Bethesda)">
        <title>First Draft Assembly and Annotation of the Genome of a California Endemic Oak Quercus lobata Nee (Fagaceae).</title>
        <authorList>
            <person name="Sork V.L."/>
            <person name="Fitz-Gibbon S.T."/>
            <person name="Puiu D."/>
            <person name="Crepeau M."/>
            <person name="Gugger P.F."/>
            <person name="Sherman R."/>
            <person name="Stevens K."/>
            <person name="Langley C.H."/>
            <person name="Pellegrini M."/>
            <person name="Salzberg S.L."/>
        </authorList>
    </citation>
    <scope>NUCLEOTIDE SEQUENCE [LARGE SCALE GENOMIC DNA]</scope>
    <source>
        <strain evidence="1 2">cv. SW786</strain>
    </source>
</reference>
<name>A0A7N2LGU7_QUELO</name>
<dbReference type="EMBL" id="LRBV02000004">
    <property type="status" value="NOT_ANNOTATED_CDS"/>
    <property type="molecule type" value="Genomic_DNA"/>
</dbReference>
<dbReference type="AlphaFoldDB" id="A0A7N2LGU7"/>
<organism evidence="1 2">
    <name type="scientific">Quercus lobata</name>
    <name type="common">Valley oak</name>
    <dbReference type="NCBI Taxonomy" id="97700"/>
    <lineage>
        <taxon>Eukaryota</taxon>
        <taxon>Viridiplantae</taxon>
        <taxon>Streptophyta</taxon>
        <taxon>Embryophyta</taxon>
        <taxon>Tracheophyta</taxon>
        <taxon>Spermatophyta</taxon>
        <taxon>Magnoliopsida</taxon>
        <taxon>eudicotyledons</taxon>
        <taxon>Gunneridae</taxon>
        <taxon>Pentapetalae</taxon>
        <taxon>rosids</taxon>
        <taxon>fabids</taxon>
        <taxon>Fagales</taxon>
        <taxon>Fagaceae</taxon>
        <taxon>Quercus</taxon>
    </lineage>
</organism>
<dbReference type="SUPFAM" id="SSF56672">
    <property type="entry name" value="DNA/RNA polymerases"/>
    <property type="match status" value="1"/>
</dbReference>
<dbReference type="PANTHER" id="PTHR11439">
    <property type="entry name" value="GAG-POL-RELATED RETROTRANSPOSON"/>
    <property type="match status" value="1"/>
</dbReference>
<evidence type="ECO:0000313" key="1">
    <source>
        <dbReference type="EnsemblPlants" id="QL04p063426:mrna:CDS:2"/>
    </source>
</evidence>
<reference evidence="1" key="2">
    <citation type="submission" date="2021-01" db="UniProtKB">
        <authorList>
            <consortium name="EnsemblPlants"/>
        </authorList>
    </citation>
    <scope>IDENTIFICATION</scope>
</reference>
<dbReference type="CDD" id="cd09272">
    <property type="entry name" value="RNase_HI_RT_Ty1"/>
    <property type="match status" value="1"/>
</dbReference>